<accession>A0ACC0B2X4</accession>
<reference evidence="2" key="1">
    <citation type="journal article" date="2023" name="Nat. Plants">
        <title>Single-cell RNA sequencing provides a high-resolution roadmap for understanding the multicellular compartmentation of specialized metabolism.</title>
        <authorList>
            <person name="Sun S."/>
            <person name="Shen X."/>
            <person name="Li Y."/>
            <person name="Li Y."/>
            <person name="Wang S."/>
            <person name="Li R."/>
            <person name="Zhang H."/>
            <person name="Shen G."/>
            <person name="Guo B."/>
            <person name="Wei J."/>
            <person name="Xu J."/>
            <person name="St-Pierre B."/>
            <person name="Chen S."/>
            <person name="Sun C."/>
        </authorList>
    </citation>
    <scope>NUCLEOTIDE SEQUENCE [LARGE SCALE GENOMIC DNA]</scope>
</reference>
<keyword evidence="2" id="KW-1185">Reference proteome</keyword>
<evidence type="ECO:0000313" key="1">
    <source>
        <dbReference type="EMBL" id="KAI5666994.1"/>
    </source>
</evidence>
<protein>
    <submittedName>
        <fullName evidence="1">Uncharacterized protein</fullName>
    </submittedName>
</protein>
<evidence type="ECO:0000313" key="2">
    <source>
        <dbReference type="Proteomes" id="UP001060085"/>
    </source>
</evidence>
<dbReference type="Proteomes" id="UP001060085">
    <property type="component" value="Linkage Group LG04"/>
</dbReference>
<organism evidence="1 2">
    <name type="scientific">Catharanthus roseus</name>
    <name type="common">Madagascar periwinkle</name>
    <name type="synonym">Vinca rosea</name>
    <dbReference type="NCBI Taxonomy" id="4058"/>
    <lineage>
        <taxon>Eukaryota</taxon>
        <taxon>Viridiplantae</taxon>
        <taxon>Streptophyta</taxon>
        <taxon>Embryophyta</taxon>
        <taxon>Tracheophyta</taxon>
        <taxon>Spermatophyta</taxon>
        <taxon>Magnoliopsida</taxon>
        <taxon>eudicotyledons</taxon>
        <taxon>Gunneridae</taxon>
        <taxon>Pentapetalae</taxon>
        <taxon>asterids</taxon>
        <taxon>lamiids</taxon>
        <taxon>Gentianales</taxon>
        <taxon>Apocynaceae</taxon>
        <taxon>Rauvolfioideae</taxon>
        <taxon>Vinceae</taxon>
        <taxon>Catharanthinae</taxon>
        <taxon>Catharanthus</taxon>
    </lineage>
</organism>
<comment type="caution">
    <text evidence="1">The sequence shown here is derived from an EMBL/GenBank/DDBJ whole genome shotgun (WGS) entry which is preliminary data.</text>
</comment>
<gene>
    <name evidence="1" type="ORF">M9H77_16847</name>
</gene>
<proteinExistence type="predicted"/>
<name>A0ACC0B2X4_CATRO</name>
<sequence>MFGRNGDIQNVIQDVEALRDRMDAQEAAVRTLEIASYNSSSKEEDLISYEDQNRPVRRGGGRLKERLLHRQQREGKQPVQTWLRMKQLLQSEFLPPDHEQILFQQHQHCQQNQRSVQDIRLAERNDLRESEVHQVARYLDGLKLQIQDRIEVQVVKSVTEAKNLAIKDELMIRDRGGRRFKGNRRTYGNDNFQRSNSGDGRSRSFVDRSKAAQGWNQGTKRKEDKGPGKKVAESKKGQKAATSPYVKPILGKSFRCGQPNHRSNECPTRKPVNVVERDEEKVILFCHACFTDLGTLSGWARICSVF</sequence>
<dbReference type="EMBL" id="CM044704">
    <property type="protein sequence ID" value="KAI5666994.1"/>
    <property type="molecule type" value="Genomic_DNA"/>
</dbReference>